<accession>A0AAV1Z5B8</accession>
<comment type="caution">
    <text evidence="2">The sequence shown here is derived from an EMBL/GenBank/DDBJ whole genome shotgun (WGS) entry which is preliminary data.</text>
</comment>
<dbReference type="AlphaFoldDB" id="A0AAV1Z5B8"/>
<evidence type="ECO:0000256" key="1">
    <source>
        <dbReference type="SAM" id="Phobius"/>
    </source>
</evidence>
<keyword evidence="1" id="KW-0472">Membrane</keyword>
<evidence type="ECO:0000313" key="3">
    <source>
        <dbReference type="Proteomes" id="UP001497382"/>
    </source>
</evidence>
<evidence type="ECO:0000313" key="2">
    <source>
        <dbReference type="EMBL" id="CAL1265555.1"/>
    </source>
</evidence>
<organism evidence="2 3">
    <name type="scientific">Larinioides sclopetarius</name>
    <dbReference type="NCBI Taxonomy" id="280406"/>
    <lineage>
        <taxon>Eukaryota</taxon>
        <taxon>Metazoa</taxon>
        <taxon>Ecdysozoa</taxon>
        <taxon>Arthropoda</taxon>
        <taxon>Chelicerata</taxon>
        <taxon>Arachnida</taxon>
        <taxon>Araneae</taxon>
        <taxon>Araneomorphae</taxon>
        <taxon>Entelegynae</taxon>
        <taxon>Araneoidea</taxon>
        <taxon>Araneidae</taxon>
        <taxon>Larinioides</taxon>
    </lineage>
</organism>
<proteinExistence type="predicted"/>
<feature type="transmembrane region" description="Helical" evidence="1">
    <location>
        <begin position="38"/>
        <end position="55"/>
    </location>
</feature>
<protein>
    <submittedName>
        <fullName evidence="2">Uncharacterized protein</fullName>
    </submittedName>
</protein>
<feature type="transmembrane region" description="Helical" evidence="1">
    <location>
        <begin position="7"/>
        <end position="23"/>
    </location>
</feature>
<dbReference type="Proteomes" id="UP001497382">
    <property type="component" value="Unassembled WGS sequence"/>
</dbReference>
<keyword evidence="1" id="KW-0812">Transmembrane</keyword>
<keyword evidence="1" id="KW-1133">Transmembrane helix</keyword>
<keyword evidence="3" id="KW-1185">Reference proteome</keyword>
<dbReference type="EMBL" id="CAXIEN010000018">
    <property type="protein sequence ID" value="CAL1265555.1"/>
    <property type="molecule type" value="Genomic_DNA"/>
</dbReference>
<sequence>MDESIPLLKNFVIFIISLIMAVANKDHMRSKWQGDEDFFYICMIFCWLMSSFLDYNRLHKISFVLNGIQGICIMKCCVH</sequence>
<name>A0AAV1Z5B8_9ARAC</name>
<gene>
    <name evidence="2" type="ORF">LARSCL_LOCUS2595</name>
</gene>
<reference evidence="2 3" key="1">
    <citation type="submission" date="2024-04" db="EMBL/GenBank/DDBJ databases">
        <authorList>
            <person name="Rising A."/>
            <person name="Reimegard J."/>
            <person name="Sonavane S."/>
            <person name="Akerstrom W."/>
            <person name="Nylinder S."/>
            <person name="Hedman E."/>
            <person name="Kallberg Y."/>
        </authorList>
    </citation>
    <scope>NUCLEOTIDE SEQUENCE [LARGE SCALE GENOMIC DNA]</scope>
</reference>